<name>A0A2A2ATS3_9BURK</name>
<dbReference type="GO" id="GO:0015074">
    <property type="term" value="P:DNA integration"/>
    <property type="evidence" value="ECO:0007669"/>
    <property type="project" value="InterPro"/>
</dbReference>
<gene>
    <name evidence="2" type="ORF">CK623_02410</name>
</gene>
<dbReference type="Gene3D" id="3.30.420.10">
    <property type="entry name" value="Ribonuclease H-like superfamily/Ribonuclease H"/>
    <property type="match status" value="1"/>
</dbReference>
<sequence>MKIERMMTDNGVACRSRRFVRLRRRLKIKHLRSKPCTPRTHGKAKRFIQTLLREWADAYRLCISVSQLSCIVRLSWRPGCIMTTSIALTRPQGHRATGPQSTCHLLPGWALRATTC</sequence>
<dbReference type="GO" id="GO:0003676">
    <property type="term" value="F:nucleic acid binding"/>
    <property type="evidence" value="ECO:0007669"/>
    <property type="project" value="InterPro"/>
</dbReference>
<dbReference type="SUPFAM" id="SSF53098">
    <property type="entry name" value="Ribonuclease H-like"/>
    <property type="match status" value="1"/>
</dbReference>
<evidence type="ECO:0000313" key="2">
    <source>
        <dbReference type="EMBL" id="PAT41128.1"/>
    </source>
</evidence>
<dbReference type="AlphaFoldDB" id="A0A2A2ATS3"/>
<evidence type="ECO:0000259" key="1">
    <source>
        <dbReference type="PROSITE" id="PS50994"/>
    </source>
</evidence>
<proteinExistence type="predicted"/>
<protein>
    <recommendedName>
        <fullName evidence="1">Integrase catalytic domain-containing protein</fullName>
    </recommendedName>
</protein>
<feature type="domain" description="Integrase catalytic" evidence="1">
    <location>
        <begin position="1"/>
        <end position="51"/>
    </location>
</feature>
<dbReference type="InterPro" id="IPR001584">
    <property type="entry name" value="Integrase_cat-core"/>
</dbReference>
<accession>A0A2A2ATS3</accession>
<dbReference type="EMBL" id="NSJD01000002">
    <property type="protein sequence ID" value="PAT41128.1"/>
    <property type="molecule type" value="Genomic_DNA"/>
</dbReference>
<comment type="caution">
    <text evidence="2">The sequence shown here is derived from an EMBL/GenBank/DDBJ whole genome shotgun (WGS) entry which is preliminary data.</text>
</comment>
<dbReference type="InterPro" id="IPR036397">
    <property type="entry name" value="RNaseH_sf"/>
</dbReference>
<evidence type="ECO:0000313" key="3">
    <source>
        <dbReference type="Proteomes" id="UP000218644"/>
    </source>
</evidence>
<dbReference type="PROSITE" id="PS50994">
    <property type="entry name" value="INTEGRASE"/>
    <property type="match status" value="1"/>
</dbReference>
<organism evidence="2 3">
    <name type="scientific">Vandammella animalimorsus</name>
    <dbReference type="NCBI Taxonomy" id="2029117"/>
    <lineage>
        <taxon>Bacteria</taxon>
        <taxon>Pseudomonadati</taxon>
        <taxon>Pseudomonadota</taxon>
        <taxon>Betaproteobacteria</taxon>
        <taxon>Burkholderiales</taxon>
        <taxon>Comamonadaceae</taxon>
        <taxon>Vandammella</taxon>
    </lineage>
</organism>
<dbReference type="InterPro" id="IPR012337">
    <property type="entry name" value="RNaseH-like_sf"/>
</dbReference>
<dbReference type="Proteomes" id="UP000218644">
    <property type="component" value="Unassembled WGS sequence"/>
</dbReference>
<reference evidence="2 3" key="1">
    <citation type="submission" date="2017-08" db="EMBL/GenBank/DDBJ databases">
        <title>WGS of Clinical strains of the CDC Group NO-1 linked to zoonotic infections in humans.</title>
        <authorList>
            <person name="Bernier A.-M."/>
            <person name="Bernard K."/>
        </authorList>
    </citation>
    <scope>NUCLEOTIDE SEQUENCE [LARGE SCALE GENOMIC DNA]</scope>
    <source>
        <strain evidence="2 3">NML79-0751</strain>
    </source>
</reference>